<sequence>MDDTKLVDEEEVYRFFGGCLPVVLANRKYYFKTLRQLNAQRVGYANNISISFKLYHFTLFRFYMLIPGENGWVSRKSNNEK</sequence>
<comment type="caution">
    <text evidence="1">The sequence shown here is derived from an EMBL/GenBank/DDBJ whole genome shotgun (WGS) entry which is preliminary data.</text>
</comment>
<evidence type="ECO:0000313" key="1">
    <source>
        <dbReference type="EMBL" id="NMO75628.1"/>
    </source>
</evidence>
<accession>A0A7Y0K553</accession>
<dbReference type="RefSeq" id="WP_169187609.1">
    <property type="nucleotide sequence ID" value="NZ_JABBPK010000001.1"/>
</dbReference>
<organism evidence="1 2">
    <name type="scientific">Niallia alba</name>
    <dbReference type="NCBI Taxonomy" id="2729105"/>
    <lineage>
        <taxon>Bacteria</taxon>
        <taxon>Bacillati</taxon>
        <taxon>Bacillota</taxon>
        <taxon>Bacilli</taxon>
        <taxon>Bacillales</taxon>
        <taxon>Bacillaceae</taxon>
        <taxon>Niallia</taxon>
    </lineage>
</organism>
<dbReference type="Proteomes" id="UP000588491">
    <property type="component" value="Unassembled WGS sequence"/>
</dbReference>
<reference evidence="1 2" key="1">
    <citation type="submission" date="2020-04" db="EMBL/GenBank/DDBJ databases">
        <title>Bacillus sp. UniB3 isolated from commercial digestive syrup.</title>
        <authorList>
            <person name="Thorat V."/>
            <person name="Kirdat K."/>
            <person name="Tiwarekar B."/>
            <person name="Yadav A."/>
        </authorList>
    </citation>
    <scope>NUCLEOTIDE SEQUENCE [LARGE SCALE GENOMIC DNA]</scope>
    <source>
        <strain evidence="1 2">UniB3</strain>
    </source>
</reference>
<keyword evidence="2" id="KW-1185">Reference proteome</keyword>
<name>A0A7Y0K553_9BACI</name>
<dbReference type="AlphaFoldDB" id="A0A7Y0K553"/>
<protein>
    <submittedName>
        <fullName evidence="1">Uncharacterized protein</fullName>
    </submittedName>
</protein>
<dbReference type="EMBL" id="JABBPK010000001">
    <property type="protein sequence ID" value="NMO75628.1"/>
    <property type="molecule type" value="Genomic_DNA"/>
</dbReference>
<proteinExistence type="predicted"/>
<evidence type="ECO:0000313" key="2">
    <source>
        <dbReference type="Proteomes" id="UP000588491"/>
    </source>
</evidence>
<gene>
    <name evidence="1" type="ORF">HHU08_01050</name>
</gene>